<dbReference type="AlphaFoldDB" id="A0A8J3AWJ6"/>
<reference evidence="1" key="1">
    <citation type="journal article" date="2014" name="Int. J. Syst. Evol. Microbiol.">
        <title>Complete genome sequence of Corynebacterium casei LMG S-19264T (=DSM 44701T), isolated from a smear-ripened cheese.</title>
        <authorList>
            <consortium name="US DOE Joint Genome Institute (JGI-PGF)"/>
            <person name="Walter F."/>
            <person name="Albersmeier A."/>
            <person name="Kalinowski J."/>
            <person name="Ruckert C."/>
        </authorList>
    </citation>
    <scope>NUCLEOTIDE SEQUENCE</scope>
    <source>
        <strain evidence="1">CCM 7664</strain>
    </source>
</reference>
<name>A0A8J3AWJ6_9BURK</name>
<evidence type="ECO:0000313" key="1">
    <source>
        <dbReference type="EMBL" id="GGI54262.1"/>
    </source>
</evidence>
<dbReference type="Proteomes" id="UP000627205">
    <property type="component" value="Unassembled WGS sequence"/>
</dbReference>
<comment type="caution">
    <text evidence="1">The sequence shown here is derived from an EMBL/GenBank/DDBJ whole genome shotgun (WGS) entry which is preliminary data.</text>
</comment>
<protein>
    <submittedName>
        <fullName evidence="1">Uncharacterized protein</fullName>
    </submittedName>
</protein>
<dbReference type="InterPro" id="IPR045471">
    <property type="entry name" value="DUF6494"/>
</dbReference>
<gene>
    <name evidence="1" type="ORF">GCM10011430_14360</name>
</gene>
<sequence length="68" mass="7504">MDEEAFNTSMRKFLKMVGVSSQKEIEMAVQKAIADGRIGGGESFPAKVTLEIEGVQLKVDFNGEIRLQ</sequence>
<dbReference type="EMBL" id="BMDP01000002">
    <property type="protein sequence ID" value="GGI54262.1"/>
    <property type="molecule type" value="Genomic_DNA"/>
</dbReference>
<keyword evidence="2" id="KW-1185">Reference proteome</keyword>
<dbReference type="Pfam" id="PF20104">
    <property type="entry name" value="DUF6494"/>
    <property type="match status" value="1"/>
</dbReference>
<dbReference type="RefSeq" id="WP_188420334.1">
    <property type="nucleotide sequence ID" value="NZ_BMDP01000002.1"/>
</dbReference>
<evidence type="ECO:0000313" key="2">
    <source>
        <dbReference type="Proteomes" id="UP000627205"/>
    </source>
</evidence>
<organism evidence="1 2">
    <name type="scientific">Oxalicibacterium solurbis</name>
    <dbReference type="NCBI Taxonomy" id="69280"/>
    <lineage>
        <taxon>Bacteria</taxon>
        <taxon>Pseudomonadati</taxon>
        <taxon>Pseudomonadota</taxon>
        <taxon>Betaproteobacteria</taxon>
        <taxon>Burkholderiales</taxon>
        <taxon>Oxalobacteraceae</taxon>
        <taxon>Oxalicibacterium</taxon>
    </lineage>
</organism>
<reference evidence="1" key="2">
    <citation type="submission" date="2020-09" db="EMBL/GenBank/DDBJ databases">
        <authorList>
            <person name="Sun Q."/>
            <person name="Sedlacek I."/>
        </authorList>
    </citation>
    <scope>NUCLEOTIDE SEQUENCE</scope>
    <source>
        <strain evidence="1">CCM 7664</strain>
    </source>
</reference>
<proteinExistence type="predicted"/>
<accession>A0A8J3AWJ6</accession>